<dbReference type="InterPro" id="IPR027417">
    <property type="entry name" value="P-loop_NTPase"/>
</dbReference>
<dbReference type="Gene3D" id="3.30.300.180">
    <property type="match status" value="1"/>
</dbReference>
<dbReference type="EMBL" id="OCPC01000004">
    <property type="protein sequence ID" value="SOE17906.1"/>
    <property type="molecule type" value="Genomic_DNA"/>
</dbReference>
<keyword evidence="2 8" id="KW-0963">Cytoplasm</keyword>
<dbReference type="CDD" id="cd06571">
    <property type="entry name" value="Bac_DnaA_C"/>
    <property type="match status" value="1"/>
</dbReference>
<evidence type="ECO:0000256" key="5">
    <source>
        <dbReference type="ARBA" id="ARBA00022840"/>
    </source>
</evidence>
<reference evidence="16" key="1">
    <citation type="submission" date="2017-08" db="EMBL/GenBank/DDBJ databases">
        <authorList>
            <person name="Varghese N."/>
            <person name="Submissions S."/>
        </authorList>
    </citation>
    <scope>NUCLEOTIDE SEQUENCE [LARGE SCALE GENOMIC DNA]</scope>
    <source>
        <strain evidence="16">KCTC 23107</strain>
    </source>
</reference>
<accession>A0A286IE32</accession>
<comment type="caution">
    <text evidence="8">Lacks conserved residue(s) required for the propagation of feature annotation.</text>
</comment>
<dbReference type="InterPro" id="IPR024633">
    <property type="entry name" value="DnaA_N_dom"/>
</dbReference>
<dbReference type="InterPro" id="IPR013317">
    <property type="entry name" value="DnaA_dom"/>
</dbReference>
<keyword evidence="7 8" id="KW-0238">DNA-binding</keyword>
<dbReference type="PANTHER" id="PTHR30050:SF2">
    <property type="entry name" value="CHROMOSOMAL REPLICATION INITIATOR PROTEIN DNAA"/>
    <property type="match status" value="1"/>
</dbReference>
<dbReference type="InterPro" id="IPR013159">
    <property type="entry name" value="DnaA_C"/>
</dbReference>
<dbReference type="Pfam" id="PF11638">
    <property type="entry name" value="DnaA_N"/>
    <property type="match status" value="1"/>
</dbReference>
<dbReference type="SUPFAM" id="SSF48295">
    <property type="entry name" value="TrpR-like"/>
    <property type="match status" value="1"/>
</dbReference>
<dbReference type="SMART" id="SM00382">
    <property type="entry name" value="AAA"/>
    <property type="match status" value="1"/>
</dbReference>
<evidence type="ECO:0000313" key="15">
    <source>
        <dbReference type="EMBL" id="SOE17906.1"/>
    </source>
</evidence>
<feature type="binding site" evidence="8">
    <location>
        <position position="231"/>
    </location>
    <ligand>
        <name>ATP</name>
        <dbReference type="ChEBI" id="CHEBI:30616"/>
    </ligand>
</feature>
<feature type="region of interest" description="Domain I, interacts with DnaA modulators" evidence="8">
    <location>
        <begin position="1"/>
        <end position="138"/>
    </location>
</feature>
<evidence type="ECO:0000256" key="7">
    <source>
        <dbReference type="ARBA" id="ARBA00023125"/>
    </source>
</evidence>
<evidence type="ECO:0000259" key="14">
    <source>
        <dbReference type="SMART" id="SM00760"/>
    </source>
</evidence>
<keyword evidence="5 8" id="KW-0067">ATP-binding</keyword>
<dbReference type="GO" id="GO:0008289">
    <property type="term" value="F:lipid binding"/>
    <property type="evidence" value="ECO:0007669"/>
    <property type="project" value="UniProtKB-KW"/>
</dbReference>
<protein>
    <recommendedName>
        <fullName evidence="8 9">Chromosomal replication initiator protein DnaA</fullName>
    </recommendedName>
</protein>
<dbReference type="GO" id="GO:0005524">
    <property type="term" value="F:ATP binding"/>
    <property type="evidence" value="ECO:0007669"/>
    <property type="project" value="UniProtKB-UniRule"/>
</dbReference>
<dbReference type="InterPro" id="IPR001957">
    <property type="entry name" value="Chromosome_initiator_DnaA"/>
</dbReference>
<dbReference type="PROSITE" id="PS01008">
    <property type="entry name" value="DNAA"/>
    <property type="match status" value="1"/>
</dbReference>
<dbReference type="InterPro" id="IPR020591">
    <property type="entry name" value="Chromosome_initiator_DnaA-like"/>
</dbReference>
<evidence type="ECO:0000256" key="9">
    <source>
        <dbReference type="NCBIfam" id="TIGR00362"/>
    </source>
</evidence>
<evidence type="ECO:0000256" key="12">
    <source>
        <dbReference type="SAM" id="MobiDB-lite"/>
    </source>
</evidence>
<evidence type="ECO:0000256" key="4">
    <source>
        <dbReference type="ARBA" id="ARBA00022741"/>
    </source>
</evidence>
<comment type="subunit">
    <text evidence="8">Oligomerizes as a right-handed, spiral filament on DNA at oriC.</text>
</comment>
<dbReference type="PRINTS" id="PR00051">
    <property type="entry name" value="DNAA"/>
</dbReference>
<comment type="similarity">
    <text evidence="1 8 11">Belongs to the DnaA family.</text>
</comment>
<dbReference type="Pfam" id="PF00308">
    <property type="entry name" value="Bac_DnaA"/>
    <property type="match status" value="1"/>
</dbReference>
<feature type="domain" description="AAA+ ATPase" evidence="13">
    <location>
        <begin position="216"/>
        <end position="344"/>
    </location>
</feature>
<evidence type="ECO:0000256" key="11">
    <source>
        <dbReference type="RuleBase" id="RU004227"/>
    </source>
</evidence>
<dbReference type="Gene3D" id="1.10.8.60">
    <property type="match status" value="1"/>
</dbReference>
<dbReference type="InterPro" id="IPR010921">
    <property type="entry name" value="Trp_repressor/repl_initiator"/>
</dbReference>
<dbReference type="Gene3D" id="1.10.1750.10">
    <property type="match status" value="1"/>
</dbReference>
<dbReference type="GO" id="GO:0006270">
    <property type="term" value="P:DNA replication initiation"/>
    <property type="evidence" value="ECO:0007669"/>
    <property type="project" value="UniProtKB-UniRule"/>
</dbReference>
<dbReference type="AlphaFoldDB" id="A0A286IE32"/>
<keyword evidence="6 8" id="KW-0446">Lipid-binding</keyword>
<sequence>MQTHMTTARKAEAWDAQTTSSQPLGGDVCPLTDKGADMNENNKTFDRVMARLKAQVGPEVFTSWFGRLKLQSASKSVVRLSVPTAFLKSWINNKYLEQISALFREEDADILKVEIVVRSATRANRQPPAIEIDSSANSAAAAQPTASAARKDQLLSVKGAGAHLSSFQKGPQAANNVIGSPLDPRYTFESYVEGSSNRVALAAAKTIAEAGTGAVRFNPLFIHSSVGLGKTHLLQAIAAAASRHARNPRVVYLTAEYFMWRFATAIRDNDALSFKESLRNIDLLVIDDMQFLQGKSIQHEFCHLLNMLLDSARQVVVAADRAPWELESLDPRVRSRLQGGVAIEIEAPDFEMRLEMLRQRLAIAQIEDATLDIGEDILAHVAQNITSSGRELEGAFNQLLFRRSFEPNLTLDRVDQLLGHLVNAGEPKRVRIEDIQRVVSRHYNVSRQELVSDRRTRVIVKPRQIAMYLAKTMTPRSFPEIGRRFGGRDHTTVLHAVRKIEELINSDTKLGHEIELLKRLIIE</sequence>
<evidence type="ECO:0000256" key="10">
    <source>
        <dbReference type="RuleBase" id="RU000577"/>
    </source>
</evidence>
<keyword evidence="3 8" id="KW-0235">DNA replication</keyword>
<evidence type="ECO:0000259" key="13">
    <source>
        <dbReference type="SMART" id="SM00382"/>
    </source>
</evidence>
<organism evidence="15 16">
    <name type="scientific">Hoeflea halophila</name>
    <dbReference type="NCBI Taxonomy" id="714899"/>
    <lineage>
        <taxon>Bacteria</taxon>
        <taxon>Pseudomonadati</taxon>
        <taxon>Pseudomonadota</taxon>
        <taxon>Alphaproteobacteria</taxon>
        <taxon>Hyphomicrobiales</taxon>
        <taxon>Rhizobiaceae</taxon>
        <taxon>Hoeflea</taxon>
    </lineage>
</organism>
<dbReference type="SMART" id="SM00760">
    <property type="entry name" value="Bac_DnaA_C"/>
    <property type="match status" value="1"/>
</dbReference>
<name>A0A286IE32_9HYPH</name>
<dbReference type="GO" id="GO:0003688">
    <property type="term" value="F:DNA replication origin binding"/>
    <property type="evidence" value="ECO:0007669"/>
    <property type="project" value="UniProtKB-UniRule"/>
</dbReference>
<feature type="region of interest" description="Disordered" evidence="12">
    <location>
        <begin position="1"/>
        <end position="26"/>
    </location>
</feature>
<feature type="binding site" evidence="8">
    <location>
        <position position="230"/>
    </location>
    <ligand>
        <name>ATP</name>
        <dbReference type="ChEBI" id="CHEBI:30616"/>
    </ligand>
</feature>
<dbReference type="GO" id="GO:0005886">
    <property type="term" value="C:plasma membrane"/>
    <property type="evidence" value="ECO:0007669"/>
    <property type="project" value="TreeGrafter"/>
</dbReference>
<evidence type="ECO:0000256" key="1">
    <source>
        <dbReference type="ARBA" id="ARBA00006583"/>
    </source>
</evidence>
<gene>
    <name evidence="8" type="primary">dnaA</name>
    <name evidence="15" type="ORF">SAMN05877838_2811</name>
</gene>
<dbReference type="InterPro" id="IPR038454">
    <property type="entry name" value="DnaA_N_sf"/>
</dbReference>
<evidence type="ECO:0000313" key="16">
    <source>
        <dbReference type="Proteomes" id="UP000219465"/>
    </source>
</evidence>
<dbReference type="Proteomes" id="UP000219465">
    <property type="component" value="Unassembled WGS sequence"/>
</dbReference>
<dbReference type="SUPFAM" id="SSF52540">
    <property type="entry name" value="P-loop containing nucleoside triphosphate hydrolases"/>
    <property type="match status" value="1"/>
</dbReference>
<dbReference type="GO" id="GO:0005737">
    <property type="term" value="C:cytoplasm"/>
    <property type="evidence" value="ECO:0007669"/>
    <property type="project" value="UniProtKB-SubCell"/>
</dbReference>
<feature type="domain" description="Chromosomal replication initiator DnaA C-terminal" evidence="14">
    <location>
        <begin position="431"/>
        <end position="500"/>
    </location>
</feature>
<comment type="function">
    <text evidence="8 10">Plays an essential role in the initiation and regulation of chromosomal replication. ATP-DnaA binds to the origin of replication (oriC) to initiate formation of the DNA replication initiation complex once per cell cycle. Binds the DnaA box (a 9 base pair repeat at the origin) and separates the double-stranded (ds)DNA. Forms a right-handed helical filament on oriC DNA; dsDNA binds to the exterior of the filament while single-stranded (ss)DNA is stabiized in the filament's interior. The ATP-DnaA-oriC complex binds and stabilizes one strand of the AT-rich DNA unwinding element (DUE), permitting loading of DNA polymerase. After initiation quickly degrades to an ADP-DnaA complex that is not apt for DNA replication. Binds acidic phospholipids.</text>
</comment>
<dbReference type="InterPro" id="IPR003593">
    <property type="entry name" value="AAA+_ATPase"/>
</dbReference>
<feature type="binding site" evidence="8">
    <location>
        <position position="227"/>
    </location>
    <ligand>
        <name>ATP</name>
        <dbReference type="ChEBI" id="CHEBI:30616"/>
    </ligand>
</feature>
<feature type="binding site" evidence="8">
    <location>
        <position position="229"/>
    </location>
    <ligand>
        <name>ATP</name>
        <dbReference type="ChEBI" id="CHEBI:30616"/>
    </ligand>
</feature>
<keyword evidence="16" id="KW-1185">Reference proteome</keyword>
<feature type="region of interest" description="Domain IV, binds dsDNA" evidence="8">
    <location>
        <begin position="404"/>
        <end position="523"/>
    </location>
</feature>
<dbReference type="Gene3D" id="3.40.50.300">
    <property type="entry name" value="P-loop containing nucleotide triphosphate hydrolases"/>
    <property type="match status" value="1"/>
</dbReference>
<evidence type="ECO:0000256" key="6">
    <source>
        <dbReference type="ARBA" id="ARBA00023121"/>
    </source>
</evidence>
<dbReference type="Pfam" id="PF08299">
    <property type="entry name" value="Bac_DnaA_C"/>
    <property type="match status" value="1"/>
</dbReference>
<comment type="domain">
    <text evidence="8">Domain I is involved in oligomerization and binding regulators, domain II is flexibile and of varying length in different bacteria, domain III forms the AAA+ region, while domain IV binds dsDNA.</text>
</comment>
<keyword evidence="4 8" id="KW-0547">Nucleotide-binding</keyword>
<comment type="subcellular location">
    <subcellularLocation>
        <location evidence="8">Cytoplasm</location>
    </subcellularLocation>
</comment>
<evidence type="ECO:0000256" key="8">
    <source>
        <dbReference type="HAMAP-Rule" id="MF_00377"/>
    </source>
</evidence>
<dbReference type="GO" id="GO:0006275">
    <property type="term" value="P:regulation of DNA replication"/>
    <property type="evidence" value="ECO:0007669"/>
    <property type="project" value="UniProtKB-UniRule"/>
</dbReference>
<evidence type="ECO:0000256" key="2">
    <source>
        <dbReference type="ARBA" id="ARBA00022490"/>
    </source>
</evidence>
<dbReference type="NCBIfam" id="TIGR00362">
    <property type="entry name" value="DnaA"/>
    <property type="match status" value="1"/>
</dbReference>
<evidence type="ECO:0000256" key="3">
    <source>
        <dbReference type="ARBA" id="ARBA00022705"/>
    </source>
</evidence>
<dbReference type="InterPro" id="IPR018312">
    <property type="entry name" value="Chromosome_initiator_DnaA_CS"/>
</dbReference>
<dbReference type="HAMAP" id="MF_00377">
    <property type="entry name" value="DnaA_bact"/>
    <property type="match status" value="1"/>
</dbReference>
<proteinExistence type="inferred from homology"/>
<dbReference type="PANTHER" id="PTHR30050">
    <property type="entry name" value="CHROMOSOMAL REPLICATION INITIATOR PROTEIN DNAA"/>
    <property type="match status" value="1"/>
</dbReference>